<sequence>MTDFPVEMRALLADASQCGMYFVDARDRDALATAARSLDFAQATIDFDGCRDRDDALARLAAALAFPDWFGGNWDALADCLSDLSWWPADGYLLLLEHVDDWRAAAPADFDTLMDIANDAAAGWARLRKPFWVLMPLPAAALATMAD</sequence>
<evidence type="ECO:0000256" key="1">
    <source>
        <dbReference type="ARBA" id="ARBA00006845"/>
    </source>
</evidence>
<evidence type="ECO:0000313" key="3">
    <source>
        <dbReference type="EMBL" id="MCJ0826245.1"/>
    </source>
</evidence>
<dbReference type="InterPro" id="IPR035905">
    <property type="entry name" value="Barstar-like_sf"/>
</dbReference>
<dbReference type="InterPro" id="IPR000468">
    <property type="entry name" value="Barstar"/>
</dbReference>
<dbReference type="EMBL" id="JALGCL010000003">
    <property type="protein sequence ID" value="MCJ0826245.1"/>
    <property type="molecule type" value="Genomic_DNA"/>
</dbReference>
<feature type="domain" description="Barstar (barnase inhibitor)" evidence="2">
    <location>
        <begin position="41"/>
        <end position="135"/>
    </location>
</feature>
<evidence type="ECO:0000313" key="4">
    <source>
        <dbReference type="Proteomes" id="UP001165423"/>
    </source>
</evidence>
<dbReference type="Pfam" id="PF01337">
    <property type="entry name" value="Barstar"/>
    <property type="match status" value="1"/>
</dbReference>
<keyword evidence="4" id="KW-1185">Reference proteome</keyword>
<organism evidence="3 4">
    <name type="scientific">Cognatiluteimonas sedimenti</name>
    <dbReference type="NCBI Taxonomy" id="2927791"/>
    <lineage>
        <taxon>Bacteria</taxon>
        <taxon>Pseudomonadati</taxon>
        <taxon>Pseudomonadota</taxon>
        <taxon>Gammaproteobacteria</taxon>
        <taxon>Lysobacterales</taxon>
        <taxon>Lysobacteraceae</taxon>
        <taxon>Cognatiluteimonas</taxon>
    </lineage>
</organism>
<accession>A0ABT0A5H1</accession>
<gene>
    <name evidence="3" type="ORF">MQC88_09840</name>
</gene>
<evidence type="ECO:0000259" key="2">
    <source>
        <dbReference type="Pfam" id="PF01337"/>
    </source>
</evidence>
<proteinExistence type="inferred from homology"/>
<dbReference type="SUPFAM" id="SSF52038">
    <property type="entry name" value="Barstar-related"/>
    <property type="match status" value="1"/>
</dbReference>
<dbReference type="RefSeq" id="WP_243321536.1">
    <property type="nucleotide sequence ID" value="NZ_JALGCL010000003.1"/>
</dbReference>
<name>A0ABT0A5H1_9GAMM</name>
<dbReference type="Proteomes" id="UP001165423">
    <property type="component" value="Unassembled WGS sequence"/>
</dbReference>
<reference evidence="3 4" key="1">
    <citation type="submission" date="2022-03" db="EMBL/GenBank/DDBJ databases">
        <title>Luteimonas soily sp. nov., a novel bacterium isolated from the soil.</title>
        <authorList>
            <person name="Zhang X."/>
        </authorList>
    </citation>
    <scope>NUCLEOTIDE SEQUENCE [LARGE SCALE GENOMIC DNA]</scope>
    <source>
        <strain evidence="3 4">50</strain>
    </source>
</reference>
<protein>
    <submittedName>
        <fullName evidence="3">Barstar family protein</fullName>
    </submittedName>
</protein>
<comment type="similarity">
    <text evidence="1">Belongs to the barstar family.</text>
</comment>
<dbReference type="Gene3D" id="3.30.370.10">
    <property type="entry name" value="Barstar-like"/>
    <property type="match status" value="1"/>
</dbReference>
<comment type="caution">
    <text evidence="3">The sequence shown here is derived from an EMBL/GenBank/DDBJ whole genome shotgun (WGS) entry which is preliminary data.</text>
</comment>